<comment type="caution">
    <text evidence="3">The sequence shown here is derived from an EMBL/GenBank/DDBJ whole genome shotgun (WGS) entry which is preliminary data.</text>
</comment>
<dbReference type="Gene3D" id="3.30.710.10">
    <property type="entry name" value="Potassium Channel Kv1.1, Chain A"/>
    <property type="match status" value="1"/>
</dbReference>
<evidence type="ECO:0000256" key="1">
    <source>
        <dbReference type="SAM" id="MobiDB-lite"/>
    </source>
</evidence>
<feature type="region of interest" description="Disordered" evidence="1">
    <location>
        <begin position="224"/>
        <end position="249"/>
    </location>
</feature>
<dbReference type="EMBL" id="JAADJZ010000017">
    <property type="protein sequence ID" value="KAF2869210.1"/>
    <property type="molecule type" value="Genomic_DNA"/>
</dbReference>
<dbReference type="OrthoDB" id="1022638at2759"/>
<evidence type="ECO:0000313" key="4">
    <source>
        <dbReference type="Proteomes" id="UP000481861"/>
    </source>
</evidence>
<dbReference type="Pfam" id="PF00651">
    <property type="entry name" value="BTB"/>
    <property type="match status" value="1"/>
</dbReference>
<name>A0A7C8IAG9_9PLEO</name>
<dbReference type="PANTHER" id="PTHR47843:SF2">
    <property type="entry name" value="BTB DOMAIN-CONTAINING PROTEIN"/>
    <property type="match status" value="1"/>
</dbReference>
<dbReference type="InterPro" id="IPR011333">
    <property type="entry name" value="SKP1/BTB/POZ_sf"/>
</dbReference>
<reference evidence="3 4" key="1">
    <citation type="submission" date="2020-01" db="EMBL/GenBank/DDBJ databases">
        <authorList>
            <consortium name="DOE Joint Genome Institute"/>
            <person name="Haridas S."/>
            <person name="Albert R."/>
            <person name="Binder M."/>
            <person name="Bloem J."/>
            <person name="Labutti K."/>
            <person name="Salamov A."/>
            <person name="Andreopoulos B."/>
            <person name="Baker S.E."/>
            <person name="Barry K."/>
            <person name="Bills G."/>
            <person name="Bluhm B.H."/>
            <person name="Cannon C."/>
            <person name="Castanera R."/>
            <person name="Culley D.E."/>
            <person name="Daum C."/>
            <person name="Ezra D."/>
            <person name="Gonzalez J.B."/>
            <person name="Henrissat B."/>
            <person name="Kuo A."/>
            <person name="Liang C."/>
            <person name="Lipzen A."/>
            <person name="Lutzoni F."/>
            <person name="Magnuson J."/>
            <person name="Mondo S."/>
            <person name="Nolan M."/>
            <person name="Ohm R."/>
            <person name="Pangilinan J."/>
            <person name="Park H.-J.H."/>
            <person name="Ramirez L."/>
            <person name="Alfaro M."/>
            <person name="Sun H."/>
            <person name="Tritt A."/>
            <person name="Yoshinaga Y."/>
            <person name="Zwiers L.-H.L."/>
            <person name="Turgeon B.G."/>
            <person name="Goodwin S.B."/>
            <person name="Spatafora J.W."/>
            <person name="Crous P.W."/>
            <person name="Grigoriev I.V."/>
        </authorList>
    </citation>
    <scope>NUCLEOTIDE SEQUENCE [LARGE SCALE GENOMIC DNA]</scope>
    <source>
        <strain evidence="3 4">CBS 611.86</strain>
    </source>
</reference>
<dbReference type="InterPro" id="IPR000210">
    <property type="entry name" value="BTB/POZ_dom"/>
</dbReference>
<gene>
    <name evidence="3" type="ORF">BDV95DRAFT_114957</name>
</gene>
<dbReference type="CDD" id="cd18186">
    <property type="entry name" value="BTB_POZ_ZBTB_KLHL-like"/>
    <property type="match status" value="1"/>
</dbReference>
<dbReference type="PROSITE" id="PS50097">
    <property type="entry name" value="BTB"/>
    <property type="match status" value="1"/>
</dbReference>
<evidence type="ECO:0000313" key="3">
    <source>
        <dbReference type="EMBL" id="KAF2869210.1"/>
    </source>
</evidence>
<dbReference type="SUPFAM" id="SSF54695">
    <property type="entry name" value="POZ domain"/>
    <property type="match status" value="1"/>
</dbReference>
<evidence type="ECO:0000259" key="2">
    <source>
        <dbReference type="PROSITE" id="PS50097"/>
    </source>
</evidence>
<dbReference type="Proteomes" id="UP000481861">
    <property type="component" value="Unassembled WGS sequence"/>
</dbReference>
<sequence>MVELTKIITPKTKAGEFIHSSLVKIIVGPDDEDQRTFWVHEGLITARSAFFKKALNGDWAEADTKTVNLPEEDPYGVALYLQLLYTGTLAVLDEEADIDKCHYLEMAKTYIVAEMLLDPTSKNLIMHGFLSGVRRKNKDGDNDYPVDPIITIIYEGTASAADPARRLLVNWHARFAQSDWITDFQDSLPKDFLYELSVALLTAKKAENGPPDVSDIDMYLAKDVQDDKDTKQEHMDTKADTSTETTAGG</sequence>
<feature type="compositionally biased region" description="Basic and acidic residues" evidence="1">
    <location>
        <begin position="224"/>
        <end position="241"/>
    </location>
</feature>
<proteinExistence type="predicted"/>
<organism evidence="3 4">
    <name type="scientific">Massariosphaeria phaeospora</name>
    <dbReference type="NCBI Taxonomy" id="100035"/>
    <lineage>
        <taxon>Eukaryota</taxon>
        <taxon>Fungi</taxon>
        <taxon>Dikarya</taxon>
        <taxon>Ascomycota</taxon>
        <taxon>Pezizomycotina</taxon>
        <taxon>Dothideomycetes</taxon>
        <taxon>Pleosporomycetidae</taxon>
        <taxon>Pleosporales</taxon>
        <taxon>Pleosporales incertae sedis</taxon>
        <taxon>Massariosphaeria</taxon>
    </lineage>
</organism>
<dbReference type="AlphaFoldDB" id="A0A7C8IAG9"/>
<accession>A0A7C8IAG9</accession>
<dbReference type="PANTHER" id="PTHR47843">
    <property type="entry name" value="BTB DOMAIN-CONTAINING PROTEIN-RELATED"/>
    <property type="match status" value="1"/>
</dbReference>
<keyword evidence="4" id="KW-1185">Reference proteome</keyword>
<feature type="domain" description="BTB" evidence="2">
    <location>
        <begin position="21"/>
        <end position="93"/>
    </location>
</feature>
<protein>
    <recommendedName>
        <fullName evidence="2">BTB domain-containing protein</fullName>
    </recommendedName>
</protein>